<feature type="domain" description="IrrE N-terminal-like" evidence="1">
    <location>
        <begin position="62"/>
        <end position="160"/>
    </location>
</feature>
<organism evidence="2 3">
    <name type="scientific">Xylanimonas oleitrophica</name>
    <dbReference type="NCBI Taxonomy" id="2607479"/>
    <lineage>
        <taxon>Bacteria</taxon>
        <taxon>Bacillati</taxon>
        <taxon>Actinomycetota</taxon>
        <taxon>Actinomycetes</taxon>
        <taxon>Micrococcales</taxon>
        <taxon>Promicromonosporaceae</taxon>
        <taxon>Xylanimonas</taxon>
    </lineage>
</organism>
<dbReference type="PANTHER" id="PTHR43236">
    <property type="entry name" value="ANTITOXIN HIGA1"/>
    <property type="match status" value="1"/>
</dbReference>
<dbReference type="InterPro" id="IPR010359">
    <property type="entry name" value="IrrE_HExxH"/>
</dbReference>
<proteinExistence type="predicted"/>
<dbReference type="RefSeq" id="WP_111250047.1">
    <property type="nucleotide sequence ID" value="NZ_QKWH01000002.1"/>
</dbReference>
<dbReference type="InterPro" id="IPR052345">
    <property type="entry name" value="Rad_response_metalloprotease"/>
</dbReference>
<keyword evidence="3" id="KW-1185">Reference proteome</keyword>
<name>A0A2W5WST7_9MICO</name>
<evidence type="ECO:0000313" key="2">
    <source>
        <dbReference type="EMBL" id="PZR54190.1"/>
    </source>
</evidence>
<evidence type="ECO:0000313" key="3">
    <source>
        <dbReference type="Proteomes" id="UP000248783"/>
    </source>
</evidence>
<evidence type="ECO:0000259" key="1">
    <source>
        <dbReference type="Pfam" id="PF06114"/>
    </source>
</evidence>
<gene>
    <name evidence="2" type="ORF">DNL40_04470</name>
</gene>
<dbReference type="PANTHER" id="PTHR43236:SF2">
    <property type="entry name" value="BLL0069 PROTEIN"/>
    <property type="match status" value="1"/>
</dbReference>
<dbReference type="Gene3D" id="1.10.10.2910">
    <property type="match status" value="1"/>
</dbReference>
<dbReference type="Pfam" id="PF06114">
    <property type="entry name" value="Peptidase_M78"/>
    <property type="match status" value="1"/>
</dbReference>
<accession>A0A2W5WST7</accession>
<dbReference type="AlphaFoldDB" id="A0A2W5WST7"/>
<dbReference type="Proteomes" id="UP000248783">
    <property type="component" value="Unassembled WGS sequence"/>
</dbReference>
<protein>
    <submittedName>
        <fullName evidence="2">XRE family transcriptional regulator</fullName>
    </submittedName>
</protein>
<comment type="caution">
    <text evidence="2">The sequence shown here is derived from an EMBL/GenBank/DDBJ whole genome shotgun (WGS) entry which is preliminary data.</text>
</comment>
<sequence length="166" mass="18576">MSSLAAEPTRLSNAAIREYAERIGEHYNIYDRAGTADVRALVRELGGSIAIGDTRESLRVIREGQFVIYLPRVTSSRRDRFTIAHELGHYFLHYLHAKRADGAIFGRGERNDVETQANVFAASLLMPAEPFRKTYARLRGDTHAIARILEVSPAAVEVRAQVLGLR</sequence>
<reference evidence="2 3" key="1">
    <citation type="submission" date="2018-06" db="EMBL/GenBank/DDBJ databases">
        <title>Whole genome sequencing of a novel hydrocarbon degrading bacterial strain, PW21 isolated from oil contaminated produced water sample.</title>
        <authorList>
            <person name="Nagkirti P."/>
            <person name="Shaikh A."/>
            <person name="Gowdaman V."/>
            <person name="Engineer A.E."/>
            <person name="Dagar S."/>
            <person name="Dhakephalkar P.K."/>
        </authorList>
    </citation>
    <scope>NUCLEOTIDE SEQUENCE [LARGE SCALE GENOMIC DNA]</scope>
    <source>
        <strain evidence="2 3">PW21</strain>
    </source>
</reference>
<dbReference type="EMBL" id="QKWH01000002">
    <property type="protein sequence ID" value="PZR54190.1"/>
    <property type="molecule type" value="Genomic_DNA"/>
</dbReference>